<dbReference type="EMBL" id="JBDPGJ010000002">
    <property type="protein sequence ID" value="MEX0405487.1"/>
    <property type="molecule type" value="Genomic_DNA"/>
</dbReference>
<evidence type="ECO:0000256" key="3">
    <source>
        <dbReference type="ARBA" id="ARBA00022722"/>
    </source>
</evidence>
<comment type="caution">
    <text evidence="10">The sequence shown here is derived from an EMBL/GenBank/DDBJ whole genome shotgun (WGS) entry which is preliminary data.</text>
</comment>
<feature type="binding site" evidence="8">
    <location>
        <position position="103"/>
    </location>
    <ligand>
        <name>Mg(2+)</name>
        <dbReference type="ChEBI" id="CHEBI:18420"/>
    </ligand>
</feature>
<evidence type="ECO:0000256" key="6">
    <source>
        <dbReference type="ARBA" id="ARBA00022842"/>
    </source>
</evidence>
<evidence type="ECO:0000313" key="11">
    <source>
        <dbReference type="Proteomes" id="UP001556692"/>
    </source>
</evidence>
<dbReference type="PANTHER" id="PTHR33653:SF1">
    <property type="entry name" value="RIBONUCLEASE VAPC2"/>
    <property type="match status" value="1"/>
</dbReference>
<evidence type="ECO:0000256" key="1">
    <source>
        <dbReference type="ARBA" id="ARBA00001946"/>
    </source>
</evidence>
<comment type="similarity">
    <text evidence="7 8">Belongs to the PINc/VapC protein family.</text>
</comment>
<keyword evidence="6 8" id="KW-0460">Magnesium</keyword>
<keyword evidence="11" id="KW-1185">Reference proteome</keyword>
<evidence type="ECO:0000256" key="5">
    <source>
        <dbReference type="ARBA" id="ARBA00022801"/>
    </source>
</evidence>
<feature type="binding site" evidence="8">
    <location>
        <position position="7"/>
    </location>
    <ligand>
        <name>Mg(2+)</name>
        <dbReference type="ChEBI" id="CHEBI:18420"/>
    </ligand>
</feature>
<dbReference type="InterPro" id="IPR050556">
    <property type="entry name" value="Type_II_TA_system_RNase"/>
</dbReference>
<dbReference type="Gene3D" id="3.40.50.1010">
    <property type="entry name" value="5'-nuclease"/>
    <property type="match status" value="1"/>
</dbReference>
<sequence length="136" mass="14729">MSGFVLDSSVLIAILAAEPDADRFKRYIDDDINAQISAATVHEAFCVVSGERFRNGAARLDRMLGLIGPVIVPFDASQLSASREAYVRFGKGSGHPANLNMGDCFSYALAKTRNLPLLFKGNDFIHTDIEPALKPA</sequence>
<evidence type="ECO:0000313" key="10">
    <source>
        <dbReference type="EMBL" id="MEX0405487.1"/>
    </source>
</evidence>
<comment type="function">
    <text evidence="8">Toxic component of a toxin-antitoxin (TA) system. An RNase.</text>
</comment>
<dbReference type="SUPFAM" id="SSF88723">
    <property type="entry name" value="PIN domain-like"/>
    <property type="match status" value="1"/>
</dbReference>
<proteinExistence type="inferred from homology"/>
<comment type="cofactor">
    <cofactor evidence="1 8">
        <name>Mg(2+)</name>
        <dbReference type="ChEBI" id="CHEBI:18420"/>
    </cofactor>
</comment>
<evidence type="ECO:0000256" key="7">
    <source>
        <dbReference type="ARBA" id="ARBA00038093"/>
    </source>
</evidence>
<keyword evidence="2 8" id="KW-1277">Toxin-antitoxin system</keyword>
<keyword evidence="3 8" id="KW-0540">Nuclease</keyword>
<feature type="domain" description="PIN" evidence="9">
    <location>
        <begin position="5"/>
        <end position="128"/>
    </location>
</feature>
<evidence type="ECO:0000256" key="8">
    <source>
        <dbReference type="HAMAP-Rule" id="MF_00265"/>
    </source>
</evidence>
<dbReference type="HAMAP" id="MF_00265">
    <property type="entry name" value="VapC_Nob1"/>
    <property type="match status" value="1"/>
</dbReference>
<dbReference type="CDD" id="cd09871">
    <property type="entry name" value="PIN_MtVapC28-VapC30-like"/>
    <property type="match status" value="1"/>
</dbReference>
<reference evidence="10 11" key="1">
    <citation type="submission" date="2024-05" db="EMBL/GenBank/DDBJ databases">
        <authorList>
            <person name="Jiang F."/>
        </authorList>
    </citation>
    <scope>NUCLEOTIDE SEQUENCE [LARGE SCALE GENOMIC DNA]</scope>
    <source>
        <strain evidence="10 11">LZ166</strain>
    </source>
</reference>
<keyword evidence="5 8" id="KW-0378">Hydrolase</keyword>
<dbReference type="PANTHER" id="PTHR33653">
    <property type="entry name" value="RIBONUCLEASE VAPC2"/>
    <property type="match status" value="1"/>
</dbReference>
<name>A0ABV3SFF9_9HYPH</name>
<dbReference type="Proteomes" id="UP001556692">
    <property type="component" value="Unassembled WGS sequence"/>
</dbReference>
<evidence type="ECO:0000256" key="2">
    <source>
        <dbReference type="ARBA" id="ARBA00022649"/>
    </source>
</evidence>
<organism evidence="10 11">
    <name type="scientific">Aquibium pacificus</name>
    <dbReference type="NCBI Taxonomy" id="3153579"/>
    <lineage>
        <taxon>Bacteria</taxon>
        <taxon>Pseudomonadati</taxon>
        <taxon>Pseudomonadota</taxon>
        <taxon>Alphaproteobacteria</taxon>
        <taxon>Hyphomicrobiales</taxon>
        <taxon>Phyllobacteriaceae</taxon>
        <taxon>Aquibium</taxon>
    </lineage>
</organism>
<keyword evidence="4 8" id="KW-0479">Metal-binding</keyword>
<accession>A0ABV3SFF9</accession>
<gene>
    <name evidence="8" type="primary">vapC</name>
    <name evidence="10" type="ORF">ABGN05_07445</name>
</gene>
<dbReference type="EC" id="3.1.-.-" evidence="8"/>
<evidence type="ECO:0000256" key="4">
    <source>
        <dbReference type="ARBA" id="ARBA00022723"/>
    </source>
</evidence>
<protein>
    <recommendedName>
        <fullName evidence="8">Ribonuclease VapC</fullName>
        <shortName evidence="8">RNase VapC</shortName>
        <ecNumber evidence="8">3.1.-.-</ecNumber>
    </recommendedName>
    <alternativeName>
        <fullName evidence="8">Toxin VapC</fullName>
    </alternativeName>
</protein>
<evidence type="ECO:0000259" key="9">
    <source>
        <dbReference type="Pfam" id="PF01850"/>
    </source>
</evidence>
<dbReference type="InterPro" id="IPR022907">
    <property type="entry name" value="VapC_family"/>
</dbReference>
<dbReference type="InterPro" id="IPR002716">
    <property type="entry name" value="PIN_dom"/>
</dbReference>
<dbReference type="RefSeq" id="WP_367953381.1">
    <property type="nucleotide sequence ID" value="NZ_JBDPGJ010000002.1"/>
</dbReference>
<keyword evidence="8" id="KW-0800">Toxin</keyword>
<dbReference type="Pfam" id="PF01850">
    <property type="entry name" value="PIN"/>
    <property type="match status" value="1"/>
</dbReference>
<dbReference type="InterPro" id="IPR029060">
    <property type="entry name" value="PIN-like_dom_sf"/>
</dbReference>